<evidence type="ECO:0000256" key="1">
    <source>
        <dbReference type="ARBA" id="ARBA00004141"/>
    </source>
</evidence>
<evidence type="ECO:0000313" key="9">
    <source>
        <dbReference type="EMBL" id="KAL0902190.1"/>
    </source>
</evidence>
<reference evidence="9 10" key="1">
    <citation type="submission" date="2024-06" db="EMBL/GenBank/DDBJ databases">
        <title>A chromosome-level genome assembly of beet webworm, Loxostege sticticalis.</title>
        <authorList>
            <person name="Zhang Y."/>
        </authorList>
    </citation>
    <scope>NUCLEOTIDE SEQUENCE [LARGE SCALE GENOMIC DNA]</scope>
    <source>
        <strain evidence="9">AQ026</strain>
        <tissue evidence="9">Whole body</tissue>
    </source>
</reference>
<name>A0ABR3IM73_LOXSC</name>
<dbReference type="EMBL" id="JBEUOH010000001">
    <property type="protein sequence ID" value="KAL0902190.1"/>
    <property type="molecule type" value="Genomic_DNA"/>
</dbReference>
<dbReference type="Pfam" id="PF06814">
    <property type="entry name" value="GOST_TM"/>
    <property type="match status" value="1"/>
</dbReference>
<keyword evidence="5 7" id="KW-0472">Membrane</keyword>
<feature type="transmembrane region" description="Helical" evidence="7">
    <location>
        <begin position="437"/>
        <end position="459"/>
    </location>
</feature>
<feature type="transmembrane region" description="Helical" evidence="7">
    <location>
        <begin position="288"/>
        <end position="311"/>
    </location>
</feature>
<comment type="caution">
    <text evidence="9">The sequence shown here is derived from an EMBL/GenBank/DDBJ whole genome shotgun (WGS) entry which is preliminary data.</text>
</comment>
<accession>A0ABR3IM73</accession>
<protein>
    <recommendedName>
        <fullName evidence="8">GOST seven transmembrane domain-containing protein</fullName>
    </recommendedName>
</protein>
<evidence type="ECO:0000259" key="8">
    <source>
        <dbReference type="Pfam" id="PF06814"/>
    </source>
</evidence>
<gene>
    <name evidence="9" type="ORF">ABMA27_000120</name>
</gene>
<comment type="subcellular location">
    <subcellularLocation>
        <location evidence="1">Membrane</location>
        <topology evidence="1">Multi-pass membrane protein</topology>
    </subcellularLocation>
</comment>
<evidence type="ECO:0000256" key="3">
    <source>
        <dbReference type="ARBA" id="ARBA00022729"/>
    </source>
</evidence>
<dbReference type="Proteomes" id="UP001549920">
    <property type="component" value="Unassembled WGS sequence"/>
</dbReference>
<proteinExistence type="predicted"/>
<dbReference type="PANTHER" id="PTHR21229">
    <property type="entry name" value="LUNG SEVEN TRANSMEMBRANE RECEPTOR"/>
    <property type="match status" value="1"/>
</dbReference>
<feature type="transmembrane region" description="Helical" evidence="7">
    <location>
        <begin position="395"/>
        <end position="416"/>
    </location>
</feature>
<keyword evidence="4 7" id="KW-1133">Transmembrane helix</keyword>
<feature type="region of interest" description="Disordered" evidence="6">
    <location>
        <begin position="528"/>
        <end position="547"/>
    </location>
</feature>
<feature type="domain" description="GOST seven transmembrane" evidence="8">
    <location>
        <begin position="253"/>
        <end position="496"/>
    </location>
</feature>
<evidence type="ECO:0000256" key="2">
    <source>
        <dbReference type="ARBA" id="ARBA00022692"/>
    </source>
</evidence>
<feature type="transmembrane region" description="Helical" evidence="7">
    <location>
        <begin position="256"/>
        <end position="276"/>
    </location>
</feature>
<evidence type="ECO:0000256" key="7">
    <source>
        <dbReference type="SAM" id="Phobius"/>
    </source>
</evidence>
<organism evidence="9 10">
    <name type="scientific">Loxostege sticticalis</name>
    <name type="common">Beet webworm moth</name>
    <dbReference type="NCBI Taxonomy" id="481309"/>
    <lineage>
        <taxon>Eukaryota</taxon>
        <taxon>Metazoa</taxon>
        <taxon>Ecdysozoa</taxon>
        <taxon>Arthropoda</taxon>
        <taxon>Hexapoda</taxon>
        <taxon>Insecta</taxon>
        <taxon>Pterygota</taxon>
        <taxon>Neoptera</taxon>
        <taxon>Endopterygota</taxon>
        <taxon>Lepidoptera</taxon>
        <taxon>Glossata</taxon>
        <taxon>Ditrysia</taxon>
        <taxon>Pyraloidea</taxon>
        <taxon>Crambidae</taxon>
        <taxon>Pyraustinae</taxon>
        <taxon>Loxostege</taxon>
    </lineage>
</organism>
<keyword evidence="3" id="KW-0732">Signal</keyword>
<keyword evidence="10" id="KW-1185">Reference proteome</keyword>
<evidence type="ECO:0000313" key="10">
    <source>
        <dbReference type="Proteomes" id="UP001549920"/>
    </source>
</evidence>
<evidence type="ECO:0000256" key="6">
    <source>
        <dbReference type="SAM" id="MobiDB-lite"/>
    </source>
</evidence>
<dbReference type="InterPro" id="IPR009637">
    <property type="entry name" value="GPR107/GPR108-like"/>
</dbReference>
<keyword evidence="2 7" id="KW-0812">Transmembrane</keyword>
<dbReference type="InterPro" id="IPR053937">
    <property type="entry name" value="GOST_TM"/>
</dbReference>
<sequence length="547" mass="62410">MFYIVQKALICSMLIIATVSGRIHKLLLSDDERHYVELTTFGFFQGGVLDVRMVNFMLPSGPVYGEYGFTLDRTVNDAISPYLESHSDTCFLKDIENIGVTPQHPAIVFLKMDFTNLRLNITCNGEVDALHLYQNRSMIPIDRAKRQSQYMFVQRRRRSVGVFFPESGNSGSKLIPQCSFANLPITKETRNGFDYYNTSFAMLVASQKEEGLYNLYFHNCPHAGSSLATPMNTVIEIYESNSGDNFLSAGEMPLPALYSMMSLIFFLSAGFWTFILRTSRHPVYRIHIIMCVLVYLKALSLAFHGINYHFIQTRGEHVTAWAILYYITHLLKGAVLFVTIVLVGTGWNFIKHILADRDKKLFMIVIPLQVVANVAEIIIAESEEGAAEHNAWRDIFILVDLLCCGAILFPVVWSIRHLQDASSTDGKAAINLRKLKLFRHFYIMVVCYIYFTRIIISLLKITVPFQYSWIDEMFRETATFVFFVMTGYKFRPAAANPYFTPNQADDDPPEVLSEIGVLEGVTRISNRGEKRREDLQPLMQETGYNSD</sequence>
<feature type="transmembrane region" description="Helical" evidence="7">
    <location>
        <begin position="323"/>
        <end position="349"/>
    </location>
</feature>
<feature type="transmembrane region" description="Helical" evidence="7">
    <location>
        <begin position="361"/>
        <end position="380"/>
    </location>
</feature>
<dbReference type="PANTHER" id="PTHR21229:SF2">
    <property type="entry name" value="RE59932P"/>
    <property type="match status" value="1"/>
</dbReference>
<evidence type="ECO:0000256" key="5">
    <source>
        <dbReference type="ARBA" id="ARBA00023136"/>
    </source>
</evidence>
<evidence type="ECO:0000256" key="4">
    <source>
        <dbReference type="ARBA" id="ARBA00022989"/>
    </source>
</evidence>